<keyword evidence="2" id="KW-1185">Reference proteome</keyword>
<dbReference type="KEGG" id="cmiu:B1H56_06985"/>
<gene>
    <name evidence="1" type="ORF">HMPREF3293_00524</name>
</gene>
<accession>A0A136Q7P0</accession>
<dbReference type="RefSeq" id="WP_066522988.1">
    <property type="nucleotide sequence ID" value="NZ_CABMOF010000011.1"/>
</dbReference>
<sequence>MKVINGIPFYRFRHQLCGIWYDSDISDQLTTNQIAVLRDKIVTAIKKKIDLNVKAFAIPFFNKANLIPLEIVKAMRKEYYLSITGIFPYNSSIDDEPIEDRQLWNDAYKSLDLCFSVEQNPSNGGNEIYLKGCLKPVDILLLYMEKYQVNRHLISFIKQVMIITAT</sequence>
<dbReference type="STRING" id="626937.HMPREF3293_00524"/>
<dbReference type="OrthoDB" id="9861061at2"/>
<protein>
    <submittedName>
        <fullName evidence="1">Uncharacterized protein</fullName>
    </submittedName>
</protein>
<dbReference type="AlphaFoldDB" id="A0A136Q7P0"/>
<proteinExistence type="predicted"/>
<comment type="caution">
    <text evidence="1">The sequence shown here is derived from an EMBL/GenBank/DDBJ whole genome shotgun (WGS) entry which is preliminary data.</text>
</comment>
<dbReference type="Proteomes" id="UP000070366">
    <property type="component" value="Unassembled WGS sequence"/>
</dbReference>
<evidence type="ECO:0000313" key="1">
    <source>
        <dbReference type="EMBL" id="KXK66693.1"/>
    </source>
</evidence>
<name>A0A136Q7P0_9FIRM</name>
<evidence type="ECO:0000313" key="2">
    <source>
        <dbReference type="Proteomes" id="UP000070366"/>
    </source>
</evidence>
<organism evidence="1 2">
    <name type="scientific">Christensenella minuta</name>
    <dbReference type="NCBI Taxonomy" id="626937"/>
    <lineage>
        <taxon>Bacteria</taxon>
        <taxon>Bacillati</taxon>
        <taxon>Bacillota</taxon>
        <taxon>Clostridia</taxon>
        <taxon>Christensenellales</taxon>
        <taxon>Christensenellaceae</taxon>
        <taxon>Christensenella</taxon>
    </lineage>
</organism>
<reference evidence="1 2" key="1">
    <citation type="submission" date="2016-02" db="EMBL/GenBank/DDBJ databases">
        <authorList>
            <person name="Wen L."/>
            <person name="He K."/>
            <person name="Yang H."/>
        </authorList>
    </citation>
    <scope>NUCLEOTIDE SEQUENCE [LARGE SCALE GENOMIC DNA]</scope>
    <source>
        <strain evidence="1 2">DSM 22607</strain>
    </source>
</reference>
<dbReference type="EMBL" id="LSZW01000035">
    <property type="protein sequence ID" value="KXK66693.1"/>
    <property type="molecule type" value="Genomic_DNA"/>
</dbReference>